<dbReference type="Proteomes" id="UP000054630">
    <property type="component" value="Unassembled WGS sequence"/>
</dbReference>
<keyword evidence="3" id="KW-1185">Reference proteome</keyword>
<evidence type="ECO:0000313" key="2">
    <source>
        <dbReference type="EMBL" id="KRX11862.1"/>
    </source>
</evidence>
<keyword evidence="1" id="KW-0812">Transmembrane</keyword>
<evidence type="ECO:0000256" key="1">
    <source>
        <dbReference type="SAM" id="Phobius"/>
    </source>
</evidence>
<dbReference type="AlphaFoldDB" id="A0A0V0RBG2"/>
<name>A0A0V0RBG2_9BILA</name>
<reference evidence="2 3" key="1">
    <citation type="submission" date="2015-01" db="EMBL/GenBank/DDBJ databases">
        <title>Evolution of Trichinella species and genotypes.</title>
        <authorList>
            <person name="Korhonen P.K."/>
            <person name="Edoardo P."/>
            <person name="Giuseppe L.R."/>
            <person name="Gasser R.B."/>
        </authorList>
    </citation>
    <scope>NUCLEOTIDE SEQUENCE [LARGE SCALE GENOMIC DNA]</scope>
    <source>
        <strain evidence="2">ISS37</strain>
    </source>
</reference>
<evidence type="ECO:0000313" key="3">
    <source>
        <dbReference type="Proteomes" id="UP000054630"/>
    </source>
</evidence>
<keyword evidence="1" id="KW-0472">Membrane</keyword>
<protein>
    <submittedName>
        <fullName evidence="2">Uncharacterized protein</fullName>
    </submittedName>
</protein>
<sequence length="50" mass="6057">MWPSYWPSSSHTILCTTSALRPCYMFYYSFYLYWLSITFIHSPTFLAIVY</sequence>
<proteinExistence type="predicted"/>
<dbReference type="EMBL" id="JYDL01001218">
    <property type="protein sequence ID" value="KRX11862.1"/>
    <property type="molecule type" value="Genomic_DNA"/>
</dbReference>
<comment type="caution">
    <text evidence="2">The sequence shown here is derived from an EMBL/GenBank/DDBJ whole genome shotgun (WGS) entry which is preliminary data.</text>
</comment>
<gene>
    <name evidence="2" type="ORF">T07_5972</name>
</gene>
<feature type="transmembrane region" description="Helical" evidence="1">
    <location>
        <begin position="30"/>
        <end position="49"/>
    </location>
</feature>
<accession>A0A0V0RBG2</accession>
<keyword evidence="1" id="KW-1133">Transmembrane helix</keyword>
<organism evidence="2 3">
    <name type="scientific">Trichinella nelsoni</name>
    <dbReference type="NCBI Taxonomy" id="6336"/>
    <lineage>
        <taxon>Eukaryota</taxon>
        <taxon>Metazoa</taxon>
        <taxon>Ecdysozoa</taxon>
        <taxon>Nematoda</taxon>
        <taxon>Enoplea</taxon>
        <taxon>Dorylaimia</taxon>
        <taxon>Trichinellida</taxon>
        <taxon>Trichinellidae</taxon>
        <taxon>Trichinella</taxon>
    </lineage>
</organism>